<keyword evidence="3" id="KW-0378">Hydrolase</keyword>
<accession>A0A0U9HLB3</accession>
<comment type="similarity">
    <text evidence="1">Belongs to the carbon-nitrogen hydrolase superfamily. NIT1/NIT2 family.</text>
</comment>
<dbReference type="SUPFAM" id="SSF56317">
    <property type="entry name" value="Carbon-nitrogen hydrolase"/>
    <property type="match status" value="1"/>
</dbReference>
<dbReference type="Pfam" id="PF00795">
    <property type="entry name" value="CN_hydrolase"/>
    <property type="match status" value="1"/>
</dbReference>
<proteinExistence type="inferred from homology"/>
<evidence type="ECO:0000313" key="3">
    <source>
        <dbReference type="EMBL" id="GAQ24609.1"/>
    </source>
</evidence>
<dbReference type="PROSITE" id="PS50263">
    <property type="entry name" value="CN_HYDROLASE"/>
    <property type="match status" value="1"/>
</dbReference>
<name>A0A0U9HLB3_9FIRM</name>
<dbReference type="InterPro" id="IPR003010">
    <property type="entry name" value="C-N_Hydrolase"/>
</dbReference>
<dbReference type="STRING" id="224999.GCA_001485475_00609"/>
<dbReference type="AlphaFoldDB" id="A0A0U9HLB3"/>
<protein>
    <submittedName>
        <fullName evidence="3">Carbon-nitrogen hydrolase family protein</fullName>
    </submittedName>
</protein>
<dbReference type="OrthoDB" id="9811121at2"/>
<dbReference type="RefSeq" id="WP_059031656.1">
    <property type="nucleotide sequence ID" value="NZ_DF976999.1"/>
</dbReference>
<sequence>MEDIELKISLLQTEPTFKDINLAAGKIQNLAAKAVSQKKRPNILVVPRIFSTQHINTSFDPTVELLKNTAARCRTTVISFDIFNKVYAADPNGNIIASCTKSCEAKDETMVFSVDGVCCGIAPISNLKFPEAIKQSAALGAKVLFVLGAWPKSKEIYWKLLNIVRAIENQFFIVALNQFEKQTAFIVVDPWGRVVAENKGSGVFTTVINIGQIDAAKSQSILYTETN</sequence>
<organism evidence="3">
    <name type="scientific">Tepidanaerobacter syntrophicus</name>
    <dbReference type="NCBI Taxonomy" id="224999"/>
    <lineage>
        <taxon>Bacteria</taxon>
        <taxon>Bacillati</taxon>
        <taxon>Bacillota</taxon>
        <taxon>Clostridia</taxon>
        <taxon>Thermosediminibacterales</taxon>
        <taxon>Tepidanaerobacteraceae</taxon>
        <taxon>Tepidanaerobacter</taxon>
    </lineage>
</organism>
<dbReference type="EMBL" id="DF976999">
    <property type="protein sequence ID" value="GAQ24609.1"/>
    <property type="molecule type" value="Genomic_DNA"/>
</dbReference>
<gene>
    <name evidence="3" type="ORF">TSYNT_5456</name>
</gene>
<dbReference type="PANTHER" id="PTHR23088:SF27">
    <property type="entry name" value="DEAMINATED GLUTATHIONE AMIDASE"/>
    <property type="match status" value="1"/>
</dbReference>
<evidence type="ECO:0000259" key="2">
    <source>
        <dbReference type="PROSITE" id="PS50263"/>
    </source>
</evidence>
<evidence type="ECO:0000256" key="1">
    <source>
        <dbReference type="ARBA" id="ARBA00010613"/>
    </source>
</evidence>
<dbReference type="GO" id="GO:0016787">
    <property type="term" value="F:hydrolase activity"/>
    <property type="evidence" value="ECO:0007669"/>
    <property type="project" value="UniProtKB-KW"/>
</dbReference>
<keyword evidence="4" id="KW-1185">Reference proteome</keyword>
<dbReference type="InterPro" id="IPR036526">
    <property type="entry name" value="C-N_Hydrolase_sf"/>
</dbReference>
<dbReference type="Proteomes" id="UP000062160">
    <property type="component" value="Unassembled WGS sequence"/>
</dbReference>
<reference evidence="3" key="1">
    <citation type="journal article" date="2016" name="Genome Announc.">
        <title>Draft Genome Sequence of the Syntrophic Lactate-Degrading Bacterium Tepidanaerobacter syntrophicus JLT.</title>
        <authorList>
            <person name="Matsuura N."/>
            <person name="Ohashi A."/>
            <person name="Tourlousse D.M."/>
            <person name="Sekiguchi Y."/>
        </authorList>
    </citation>
    <scope>NUCLEOTIDE SEQUENCE [LARGE SCALE GENOMIC DNA]</scope>
    <source>
        <strain evidence="3">JL</strain>
    </source>
</reference>
<dbReference type="PANTHER" id="PTHR23088">
    <property type="entry name" value="NITRILASE-RELATED"/>
    <property type="match status" value="1"/>
</dbReference>
<dbReference type="Gene3D" id="3.60.110.10">
    <property type="entry name" value="Carbon-nitrogen hydrolase"/>
    <property type="match status" value="1"/>
</dbReference>
<evidence type="ECO:0000313" key="4">
    <source>
        <dbReference type="Proteomes" id="UP000062160"/>
    </source>
</evidence>
<feature type="domain" description="CN hydrolase" evidence="2">
    <location>
        <begin position="6"/>
        <end position="227"/>
    </location>
</feature>